<evidence type="ECO:0000313" key="4">
    <source>
        <dbReference type="Proteomes" id="UP001239994"/>
    </source>
</evidence>
<comment type="caution">
    <text evidence="3">The sequence shown here is derived from an EMBL/GenBank/DDBJ whole genome shotgun (WGS) entry which is preliminary data.</text>
</comment>
<evidence type="ECO:0000313" key="3">
    <source>
        <dbReference type="EMBL" id="KAK1791316.1"/>
    </source>
</evidence>
<dbReference type="GO" id="GO:0005085">
    <property type="term" value="F:guanyl-nucleotide exchange factor activity"/>
    <property type="evidence" value="ECO:0007669"/>
    <property type="project" value="InterPro"/>
</dbReference>
<dbReference type="Gene3D" id="1.20.900.10">
    <property type="entry name" value="Dbl homology (DH) domain"/>
    <property type="match status" value="1"/>
</dbReference>
<protein>
    <recommendedName>
        <fullName evidence="2">DH domain-containing protein</fullName>
    </recommendedName>
</protein>
<evidence type="ECO:0000256" key="1">
    <source>
        <dbReference type="SAM" id="MobiDB-lite"/>
    </source>
</evidence>
<feature type="region of interest" description="Disordered" evidence="1">
    <location>
        <begin position="552"/>
        <end position="603"/>
    </location>
</feature>
<dbReference type="PANTHER" id="PTHR46944:SF1">
    <property type="entry name" value="RHO GUANINE NUCLEOTIDE EXCHANGE FACTOR 33"/>
    <property type="match status" value="1"/>
</dbReference>
<dbReference type="EMBL" id="JAROKS010000020">
    <property type="protein sequence ID" value="KAK1791316.1"/>
    <property type="molecule type" value="Genomic_DNA"/>
</dbReference>
<dbReference type="Proteomes" id="UP001239994">
    <property type="component" value="Unassembled WGS sequence"/>
</dbReference>
<feature type="compositionally biased region" description="Polar residues" evidence="1">
    <location>
        <begin position="530"/>
        <end position="539"/>
    </location>
</feature>
<dbReference type="PANTHER" id="PTHR46944">
    <property type="entry name" value="RHO GUANINE NUCLEOTIDE EXCHANGE FACTOR 33"/>
    <property type="match status" value="1"/>
</dbReference>
<feature type="domain" description="DH" evidence="2">
    <location>
        <begin position="164"/>
        <end position="243"/>
    </location>
</feature>
<accession>A0AAD8Z2M5</accession>
<reference evidence="3" key="1">
    <citation type="submission" date="2023-03" db="EMBL/GenBank/DDBJ databases">
        <title>Electrophorus voltai genome.</title>
        <authorList>
            <person name="Bian C."/>
        </authorList>
    </citation>
    <scope>NUCLEOTIDE SEQUENCE</scope>
    <source>
        <strain evidence="3">CB-2022</strain>
        <tissue evidence="3">Muscle</tissue>
    </source>
</reference>
<dbReference type="PROSITE" id="PS50010">
    <property type="entry name" value="DH_2"/>
    <property type="match status" value="1"/>
</dbReference>
<dbReference type="InterPro" id="IPR000219">
    <property type="entry name" value="DH_dom"/>
</dbReference>
<dbReference type="InterPro" id="IPR035899">
    <property type="entry name" value="DBL_dom_sf"/>
</dbReference>
<name>A0AAD8Z2M5_9TELE</name>
<organism evidence="3 4">
    <name type="scientific">Electrophorus voltai</name>
    <dbReference type="NCBI Taxonomy" id="2609070"/>
    <lineage>
        <taxon>Eukaryota</taxon>
        <taxon>Metazoa</taxon>
        <taxon>Chordata</taxon>
        <taxon>Craniata</taxon>
        <taxon>Vertebrata</taxon>
        <taxon>Euteleostomi</taxon>
        <taxon>Actinopterygii</taxon>
        <taxon>Neopterygii</taxon>
        <taxon>Teleostei</taxon>
        <taxon>Ostariophysi</taxon>
        <taxon>Gymnotiformes</taxon>
        <taxon>Gymnotoidei</taxon>
        <taxon>Gymnotidae</taxon>
        <taxon>Electrophorus</taxon>
    </lineage>
</organism>
<feature type="compositionally biased region" description="Polar residues" evidence="1">
    <location>
        <begin position="593"/>
        <end position="603"/>
    </location>
</feature>
<feature type="region of interest" description="Disordered" evidence="1">
    <location>
        <begin position="491"/>
        <end position="539"/>
    </location>
</feature>
<dbReference type="AlphaFoldDB" id="A0AAD8Z2M5"/>
<keyword evidence="4" id="KW-1185">Reference proteome</keyword>
<evidence type="ECO:0000259" key="2">
    <source>
        <dbReference type="PROSITE" id="PS50010"/>
    </source>
</evidence>
<dbReference type="SUPFAM" id="SSF48065">
    <property type="entry name" value="DBL homology domain (DH-domain)"/>
    <property type="match status" value="1"/>
</dbReference>
<dbReference type="InterPro" id="IPR042849">
    <property type="entry name" value="ARHGEF33"/>
</dbReference>
<gene>
    <name evidence="3" type="ORF">P4O66_013339</name>
</gene>
<feature type="compositionally biased region" description="Acidic residues" evidence="1">
    <location>
        <begin position="507"/>
        <end position="521"/>
    </location>
</feature>
<sequence length="666" mass="73088">MQAMVLELRAGFSRALLELNQIQLGDTELQSQLEETRHGCSKRALHLETLVLSLREELEEVRWQIRQMCSDQIKADQAYSSTGAAPSDSSAGCSGVKDAGNSVNGISDANRGVAAPPLCSVGGDLLLHCYLQGLWVGNSSDGDTVSSQVSGRRDEPQSCSLQGRRQRVALSLLRSEWEYVSNLGQLYDKYKTPFKTDNHAKLHKAFARHVDQMLQRHLLFRNSIEEQLTVDKQSWAVGDAFLKLTGNDNLLLSCSGSGHSDYRSLQESEHVLRNLCMCCHMTLKRSGQWGEKADPVISSRCEVVSSNCGRSAFTKYRANPRAGTDYHANSRAGAAECYAPISVPSNGHERGPCQLAVPKPVLPTNGILRNSRERLCELQTPGGWSEDCVWDCQGAECHPIPLCMPTTHRQQQLLLNTGSSAVAVDVRGAAAQNQNSLSGLAERLCGSPGPDGRVCRSDLYSLPQRIDEGDTDADLGDASVFDYSSVTTCSPDNTLELRGGRGGGESREDDDDEDDDEEDSEIPVLLKPSYTPSIMSTSQREGSVCTRWQIPRTAPIPPEVGGAASGTMRRSTKAPRRMPTGAFRPIWDAPNKQGDTTPGKESTVTFSTTNQIINPQRQTKPSRSVYRSVCSGNPVGAQTEEGIWNETFWYSEQLITEKIYWLILKR</sequence>
<proteinExistence type="predicted"/>